<proteinExistence type="predicted"/>
<evidence type="ECO:0008006" key="3">
    <source>
        <dbReference type="Google" id="ProtNLM"/>
    </source>
</evidence>
<gene>
    <name evidence="1" type="ORF">IT779_05580</name>
</gene>
<accession>A0A931I8D9</accession>
<name>A0A931I8D9_9NOCA</name>
<dbReference type="EMBL" id="JADMLG010000002">
    <property type="protein sequence ID" value="MBH0775755.1"/>
    <property type="molecule type" value="Genomic_DNA"/>
</dbReference>
<comment type="caution">
    <text evidence="1">The sequence shown here is derived from an EMBL/GenBank/DDBJ whole genome shotgun (WGS) entry which is preliminary data.</text>
</comment>
<dbReference type="Proteomes" id="UP000655751">
    <property type="component" value="Unassembled WGS sequence"/>
</dbReference>
<evidence type="ECO:0000313" key="2">
    <source>
        <dbReference type="Proteomes" id="UP000655751"/>
    </source>
</evidence>
<dbReference type="InterPro" id="IPR019238">
    <property type="entry name" value="AbiEi_2"/>
</dbReference>
<sequence length="189" mass="20903">MRHLVEAAEVSTGSAYRVLKFLEQEALIIRRSNGVVVPDWVALLRRWSEDYQFLHTNTITRWIAPRGLPAFLDDIRLAGVTDYAVTGSVAAATWQSYAPPRSAMVFVTDPETASDAWRLRATDTGANVLLAVPAYPVLFARSGKGFQDIRIAAPTQVAADLMTGPGRGPSEAQELLNWMGTNEQSWRRD</sequence>
<protein>
    <recommendedName>
        <fullName evidence="3">HTH iclR-type domain-containing protein</fullName>
    </recommendedName>
</protein>
<evidence type="ECO:0000313" key="1">
    <source>
        <dbReference type="EMBL" id="MBH0775755.1"/>
    </source>
</evidence>
<dbReference type="AlphaFoldDB" id="A0A931I8D9"/>
<organism evidence="1 2">
    <name type="scientific">Nocardia bovistercoris</name>
    <dbReference type="NCBI Taxonomy" id="2785916"/>
    <lineage>
        <taxon>Bacteria</taxon>
        <taxon>Bacillati</taxon>
        <taxon>Actinomycetota</taxon>
        <taxon>Actinomycetes</taxon>
        <taxon>Mycobacteriales</taxon>
        <taxon>Nocardiaceae</taxon>
        <taxon>Nocardia</taxon>
    </lineage>
</organism>
<keyword evidence="2" id="KW-1185">Reference proteome</keyword>
<dbReference type="Pfam" id="PF09952">
    <property type="entry name" value="AbiEi_2"/>
    <property type="match status" value="1"/>
</dbReference>
<reference evidence="1" key="1">
    <citation type="submission" date="2020-11" db="EMBL/GenBank/DDBJ databases">
        <title>Nocardia NEAU-351.nov., a novel actinomycete isolated from the cow dung.</title>
        <authorList>
            <person name="Zhang X."/>
        </authorList>
    </citation>
    <scope>NUCLEOTIDE SEQUENCE</scope>
    <source>
        <strain evidence="1">NEAU-351</strain>
    </source>
</reference>